<protein>
    <submittedName>
        <fullName evidence="9">3-oxoacyl-[acyl-carrier-protein] synthase 2</fullName>
        <ecNumber evidence="9">2.3.1.179</ecNumber>
    </submittedName>
</protein>
<comment type="similarity">
    <text evidence="1">Belongs to the thiolase-like superfamily. Beta-ketoacyl-ACP synthases family.</text>
</comment>
<keyword evidence="7 9" id="KW-0012">Acyltransferase</keyword>
<dbReference type="NCBIfam" id="NF005589">
    <property type="entry name" value="PRK07314.1"/>
    <property type="match status" value="1"/>
</dbReference>
<organism evidence="9">
    <name type="scientific">bioreactor metagenome</name>
    <dbReference type="NCBI Taxonomy" id="1076179"/>
    <lineage>
        <taxon>unclassified sequences</taxon>
        <taxon>metagenomes</taxon>
        <taxon>ecological metagenomes</taxon>
    </lineage>
</organism>
<gene>
    <name evidence="9" type="primary">fabF_42</name>
    <name evidence="9" type="ORF">SDC9_119587</name>
</gene>
<comment type="caution">
    <text evidence="9">The sequence shown here is derived from an EMBL/GenBank/DDBJ whole genome shotgun (WGS) entry which is preliminary data.</text>
</comment>
<reference evidence="9" key="1">
    <citation type="submission" date="2019-08" db="EMBL/GenBank/DDBJ databases">
        <authorList>
            <person name="Kucharzyk K."/>
            <person name="Murdoch R.W."/>
            <person name="Higgins S."/>
            <person name="Loffler F."/>
        </authorList>
    </citation>
    <scope>NUCLEOTIDE SEQUENCE</scope>
</reference>
<dbReference type="Pfam" id="PF02801">
    <property type="entry name" value="Ketoacyl-synt_C"/>
    <property type="match status" value="1"/>
</dbReference>
<evidence type="ECO:0000313" key="9">
    <source>
        <dbReference type="EMBL" id="MPM72611.1"/>
    </source>
</evidence>
<dbReference type="InterPro" id="IPR016039">
    <property type="entry name" value="Thiolase-like"/>
</dbReference>
<dbReference type="SMART" id="SM00825">
    <property type="entry name" value="PKS_KS"/>
    <property type="match status" value="1"/>
</dbReference>
<dbReference type="PANTHER" id="PTHR11712:SF336">
    <property type="entry name" value="3-OXOACYL-[ACYL-CARRIER-PROTEIN] SYNTHASE, MITOCHONDRIAL"/>
    <property type="match status" value="1"/>
</dbReference>
<dbReference type="FunFam" id="3.40.47.10:FF:000018">
    <property type="entry name" value="3-oxoacyl-[acyl-carrier-protein] synthase 2"/>
    <property type="match status" value="1"/>
</dbReference>
<evidence type="ECO:0000256" key="3">
    <source>
        <dbReference type="ARBA" id="ARBA00022679"/>
    </source>
</evidence>
<dbReference type="InterPro" id="IPR000794">
    <property type="entry name" value="Beta-ketoacyl_synthase"/>
</dbReference>
<dbReference type="EMBL" id="VSSQ01024849">
    <property type="protein sequence ID" value="MPM72611.1"/>
    <property type="molecule type" value="Genomic_DNA"/>
</dbReference>
<keyword evidence="6" id="KW-0275">Fatty acid biosynthesis</keyword>
<dbReference type="SUPFAM" id="SSF53901">
    <property type="entry name" value="Thiolase-like"/>
    <property type="match status" value="2"/>
</dbReference>
<dbReference type="FunFam" id="3.40.47.10:FF:000029">
    <property type="entry name" value="3-oxoacyl-[acyl-carrier-protein] synthase 1"/>
    <property type="match status" value="1"/>
</dbReference>
<keyword evidence="4" id="KW-0276">Fatty acid metabolism</keyword>
<dbReference type="Pfam" id="PF00109">
    <property type="entry name" value="ketoacyl-synt"/>
    <property type="match status" value="1"/>
</dbReference>
<dbReference type="InterPro" id="IPR014030">
    <property type="entry name" value="Ketoacyl_synth_N"/>
</dbReference>
<dbReference type="EC" id="2.3.1.179" evidence="9"/>
<dbReference type="GO" id="GO:0006633">
    <property type="term" value="P:fatty acid biosynthetic process"/>
    <property type="evidence" value="ECO:0007669"/>
    <property type="project" value="UniProtKB-KW"/>
</dbReference>
<evidence type="ECO:0000256" key="6">
    <source>
        <dbReference type="ARBA" id="ARBA00023160"/>
    </source>
</evidence>
<dbReference type="NCBIfam" id="TIGR03150">
    <property type="entry name" value="fabF"/>
    <property type="match status" value="1"/>
</dbReference>
<keyword evidence="2" id="KW-0444">Lipid biosynthesis</keyword>
<dbReference type="CDD" id="cd00834">
    <property type="entry name" value="KAS_I_II"/>
    <property type="match status" value="1"/>
</dbReference>
<dbReference type="GO" id="GO:0004315">
    <property type="term" value="F:3-oxoacyl-[acyl-carrier-protein] synthase activity"/>
    <property type="evidence" value="ECO:0007669"/>
    <property type="project" value="UniProtKB-EC"/>
</dbReference>
<dbReference type="Gene3D" id="3.40.47.10">
    <property type="match status" value="1"/>
</dbReference>
<dbReference type="AlphaFoldDB" id="A0A645C6J2"/>
<feature type="domain" description="Ketosynthase family 3 (KS3)" evidence="8">
    <location>
        <begin position="1"/>
        <end position="371"/>
    </location>
</feature>
<accession>A0A645C6J2</accession>
<dbReference type="InterPro" id="IPR014031">
    <property type="entry name" value="Ketoacyl_synth_C"/>
</dbReference>
<sequence length="379" mass="40012">MFSAEETQIFAAGEVKDFNPEPYVNKREAKRMARFTQMAIVAAAQAWEQSGLQDAGFDPERVGVVLGSGMGGLDVICEQHEELRTNGPRSVSSLFIPKTIINTTAGLIAIRYGLVGPCFALVTACASGADAIGHAYYAIREGRLDAVLVGGAESVMTELAVQGFHQMGALSESTDPSRASIPFDKERQGFVMGEGAAFLLLESEESARKRGATVLGELAGYAQTCDAHHITAPQPESKQAARAMAEAIRDAGIAKEQIGYINAHGTSTPLNDAGESAAIETCFGEYAKELKVSSTKSMTGHMLGAAGAFEAVLSLLALNEGIAPPTIGLTEEAEDCRLNYVKGKAQPLRSEYALSNSFGFGGHNSCLVLKKQSNGGKLL</sequence>
<dbReference type="PANTHER" id="PTHR11712">
    <property type="entry name" value="POLYKETIDE SYNTHASE-RELATED"/>
    <property type="match status" value="1"/>
</dbReference>
<evidence type="ECO:0000256" key="4">
    <source>
        <dbReference type="ARBA" id="ARBA00022832"/>
    </source>
</evidence>
<evidence type="ECO:0000256" key="1">
    <source>
        <dbReference type="ARBA" id="ARBA00008467"/>
    </source>
</evidence>
<dbReference type="InterPro" id="IPR020841">
    <property type="entry name" value="PKS_Beta-ketoAc_synthase_dom"/>
</dbReference>
<evidence type="ECO:0000256" key="5">
    <source>
        <dbReference type="ARBA" id="ARBA00023098"/>
    </source>
</evidence>
<proteinExistence type="inferred from homology"/>
<keyword evidence="3 9" id="KW-0808">Transferase</keyword>
<evidence type="ECO:0000256" key="2">
    <source>
        <dbReference type="ARBA" id="ARBA00022516"/>
    </source>
</evidence>
<evidence type="ECO:0000256" key="7">
    <source>
        <dbReference type="ARBA" id="ARBA00023315"/>
    </source>
</evidence>
<dbReference type="InterPro" id="IPR018201">
    <property type="entry name" value="Ketoacyl_synth_AS"/>
</dbReference>
<evidence type="ECO:0000259" key="8">
    <source>
        <dbReference type="PROSITE" id="PS52004"/>
    </source>
</evidence>
<dbReference type="PROSITE" id="PS52004">
    <property type="entry name" value="KS3_2"/>
    <property type="match status" value="1"/>
</dbReference>
<dbReference type="PIRSF" id="PIRSF000447">
    <property type="entry name" value="KAS_II"/>
    <property type="match status" value="1"/>
</dbReference>
<dbReference type="PROSITE" id="PS00606">
    <property type="entry name" value="KS3_1"/>
    <property type="match status" value="1"/>
</dbReference>
<name>A0A645C6J2_9ZZZZ</name>
<dbReference type="InterPro" id="IPR017568">
    <property type="entry name" value="3-oxoacyl-ACP_synth-2"/>
</dbReference>
<keyword evidence="5" id="KW-0443">Lipid metabolism</keyword>